<keyword evidence="1" id="KW-0812">Transmembrane</keyword>
<proteinExistence type="predicted"/>
<sequence>MLRKTEKQNRSSTTGQGILELLIALAILVISFSTGIVVIFGGQAILVDTHMSQQALNLARQDLEEARAFAAQDFSNVISSTVIQGAFTKKIIVTDVDFDTKKIVSRVSWQKTPAYERSVELKTLVTNWVPDVPLSGDWKNPIVIGSLDLGSGNEGTDLKARNRLVYMTATPAGNTPSNHDFFIIDVGNPSGPFIRSSINTGPGLDAVYVKSNYAYVANRDSNAQLQVIDIRDKNSPQLVKSYKVPGISAGVRVQDIFVENNVAYLATEKDSGSGELYAIDVTSSTNPSVFPGSSPLEVGEDANSVIASGTVAFLAKASSSELWSVDISSPSSMSVLGSYNPLGNQDGLDLFLIPGSSTLYLARDDGSNKELEVVNAQNPSSIVELGSSNVPISGSATEVPEVLAQDYLVFLGTEDANKELKIYNIGNAANITFWSDLNFPQVVTGMAYERNTIYISVRSNDALKIITSQ</sequence>
<keyword evidence="1" id="KW-0472">Membrane</keyword>
<evidence type="ECO:0000313" key="3">
    <source>
        <dbReference type="Proteomes" id="UP000176648"/>
    </source>
</evidence>
<name>A0A1G2C5D5_9BACT</name>
<keyword evidence="1" id="KW-1133">Transmembrane helix</keyword>
<comment type="caution">
    <text evidence="2">The sequence shown here is derived from an EMBL/GenBank/DDBJ whole genome shotgun (WGS) entry which is preliminary data.</text>
</comment>
<dbReference type="InterPro" id="IPR013211">
    <property type="entry name" value="LVIVD"/>
</dbReference>
<feature type="transmembrane region" description="Helical" evidence="1">
    <location>
        <begin position="21"/>
        <end position="46"/>
    </location>
</feature>
<reference evidence="2 3" key="1">
    <citation type="journal article" date="2016" name="Nat. Commun.">
        <title>Thousands of microbial genomes shed light on interconnected biogeochemical processes in an aquifer system.</title>
        <authorList>
            <person name="Anantharaman K."/>
            <person name="Brown C.T."/>
            <person name="Hug L.A."/>
            <person name="Sharon I."/>
            <person name="Castelle C.J."/>
            <person name="Probst A.J."/>
            <person name="Thomas B.C."/>
            <person name="Singh A."/>
            <person name="Wilkins M.J."/>
            <person name="Karaoz U."/>
            <person name="Brodie E.L."/>
            <person name="Williams K.H."/>
            <person name="Hubbard S.S."/>
            <person name="Banfield J.F."/>
        </authorList>
    </citation>
    <scope>NUCLEOTIDE SEQUENCE [LARGE SCALE GENOMIC DNA]</scope>
</reference>
<organism evidence="2 3">
    <name type="scientific">Candidatus Liptonbacteria bacterium GWB1_49_6</name>
    <dbReference type="NCBI Taxonomy" id="1798644"/>
    <lineage>
        <taxon>Bacteria</taxon>
        <taxon>Candidatus Liptoniibacteriota</taxon>
    </lineage>
</organism>
<evidence type="ECO:0000313" key="2">
    <source>
        <dbReference type="EMBL" id="OGY96635.1"/>
    </source>
</evidence>
<gene>
    <name evidence="2" type="ORF">A2122_00350</name>
</gene>
<accession>A0A1G2C5D5</accession>
<evidence type="ECO:0000256" key="1">
    <source>
        <dbReference type="SAM" id="Phobius"/>
    </source>
</evidence>
<dbReference type="AlphaFoldDB" id="A0A1G2C5D5"/>
<protein>
    <submittedName>
        <fullName evidence="2">Uncharacterized protein</fullName>
    </submittedName>
</protein>
<dbReference type="STRING" id="1798644.A2122_00350"/>
<dbReference type="Pfam" id="PF08309">
    <property type="entry name" value="LVIVD"/>
    <property type="match status" value="3"/>
</dbReference>
<dbReference type="SUPFAM" id="SSF63825">
    <property type="entry name" value="YWTD domain"/>
    <property type="match status" value="1"/>
</dbReference>
<dbReference type="EMBL" id="MHKU01000026">
    <property type="protein sequence ID" value="OGY96635.1"/>
    <property type="molecule type" value="Genomic_DNA"/>
</dbReference>
<dbReference type="Proteomes" id="UP000176648">
    <property type="component" value="Unassembled WGS sequence"/>
</dbReference>